<feature type="transmembrane region" description="Helical" evidence="1">
    <location>
        <begin position="53"/>
        <end position="71"/>
    </location>
</feature>
<organism evidence="2">
    <name type="scientific">Bradyrhizobium sp. LLZ17</name>
    <dbReference type="NCBI Taxonomy" id="3239388"/>
    <lineage>
        <taxon>Bacteria</taxon>
        <taxon>Pseudomonadati</taxon>
        <taxon>Pseudomonadota</taxon>
        <taxon>Alphaproteobacteria</taxon>
        <taxon>Hyphomicrobiales</taxon>
        <taxon>Nitrobacteraceae</taxon>
        <taxon>Bradyrhizobium</taxon>
    </lineage>
</organism>
<feature type="transmembrane region" description="Helical" evidence="1">
    <location>
        <begin position="109"/>
        <end position="128"/>
    </location>
</feature>
<reference evidence="2" key="1">
    <citation type="submission" date="2024-08" db="EMBL/GenBank/DDBJ databases">
        <authorList>
            <person name="Chaddad Z."/>
            <person name="Lamrabet M."/>
            <person name="Bouhnik O."/>
            <person name="Alami S."/>
            <person name="Wipf D."/>
            <person name="Courty P.E."/>
            <person name="Missbah El Idrissi M."/>
        </authorList>
    </citation>
    <scope>NUCLEOTIDE SEQUENCE</scope>
    <source>
        <strain evidence="2">LLZ17</strain>
    </source>
</reference>
<accession>A0AB39XP04</accession>
<feature type="transmembrane region" description="Helical" evidence="1">
    <location>
        <begin position="206"/>
        <end position="236"/>
    </location>
</feature>
<keyword evidence="1" id="KW-0812">Transmembrane</keyword>
<dbReference type="EMBL" id="CP165734">
    <property type="protein sequence ID" value="XDV58057.1"/>
    <property type="molecule type" value="Genomic_DNA"/>
</dbReference>
<evidence type="ECO:0000256" key="1">
    <source>
        <dbReference type="SAM" id="Phobius"/>
    </source>
</evidence>
<gene>
    <name evidence="2" type="ORF">AB8Z38_00305</name>
</gene>
<dbReference type="AlphaFoldDB" id="A0AB39XP04"/>
<sequence length="439" mass="48497">MKKTIKPAWWSRCATLASPLFQLQASSSSSNPPLLLFVCNSIVIQMIVGQDDVIARFSGIYWALVLPALIIPLSSLRQIAEFLLGRGMALLVFLVCAGSFHAARSEFQTVAQLCLLIWVIAWCACADVRLSTDDIATIFIASIFLGALISLSTDLNPWGLFPGHTRVDYGAWRVSFFPHIANSAVFSLILLMFLTRSVNELRAYRATLVLCIYFILFSFVRTVLVASVLYLAVYVIYRLTRIKRPSVLFVLTVLITAASIGCEWFILPVLDTLQGNPLVSRLLLRGQEGLSTFAIYEQLYRPWLWKEHTSIFISSPYLMGLGNFNLLDHVSSNLLPGLGASGSESFPTRLLASYGLPALLLVVYLLGQLARAARSGNIWTCACFPAIIFTMMNWGSVFHPTNVFFVLFFLLIKGNGALVNEPGPAGCPQLPPAKNDLEV</sequence>
<evidence type="ECO:0000313" key="2">
    <source>
        <dbReference type="EMBL" id="XDV58057.1"/>
    </source>
</evidence>
<feature type="transmembrane region" description="Helical" evidence="1">
    <location>
        <begin position="135"/>
        <end position="152"/>
    </location>
</feature>
<feature type="transmembrane region" description="Helical" evidence="1">
    <location>
        <begin position="248"/>
        <end position="270"/>
    </location>
</feature>
<feature type="transmembrane region" description="Helical" evidence="1">
    <location>
        <begin position="346"/>
        <end position="366"/>
    </location>
</feature>
<keyword evidence="1" id="KW-0472">Membrane</keyword>
<feature type="transmembrane region" description="Helical" evidence="1">
    <location>
        <begin position="83"/>
        <end position="103"/>
    </location>
</feature>
<dbReference type="RefSeq" id="WP_369722533.1">
    <property type="nucleotide sequence ID" value="NZ_CP165734.1"/>
</dbReference>
<proteinExistence type="predicted"/>
<name>A0AB39XP04_9BRAD</name>
<protein>
    <submittedName>
        <fullName evidence="2">Uncharacterized protein</fullName>
    </submittedName>
</protein>
<feature type="transmembrane region" description="Helical" evidence="1">
    <location>
        <begin position="172"/>
        <end position="194"/>
    </location>
</feature>
<keyword evidence="1" id="KW-1133">Transmembrane helix</keyword>